<accession>A0A1H3ZE92</accession>
<protein>
    <recommendedName>
        <fullName evidence="4">Lipoprotein</fullName>
    </recommendedName>
</protein>
<reference evidence="3" key="1">
    <citation type="submission" date="2016-10" db="EMBL/GenBank/DDBJ databases">
        <authorList>
            <person name="Varghese N."/>
            <person name="Submissions S."/>
        </authorList>
    </citation>
    <scope>NUCLEOTIDE SEQUENCE [LARGE SCALE GENOMIC DNA]</scope>
    <source>
        <strain evidence="3">CGMCC 1.10657</strain>
    </source>
</reference>
<keyword evidence="1" id="KW-0732">Signal</keyword>
<name>A0A1H3ZE92_9GAMM</name>
<evidence type="ECO:0008006" key="4">
    <source>
        <dbReference type="Google" id="ProtNLM"/>
    </source>
</evidence>
<dbReference type="EMBL" id="FNQO01000002">
    <property type="protein sequence ID" value="SEA21955.1"/>
    <property type="molecule type" value="Genomic_DNA"/>
</dbReference>
<dbReference type="STRING" id="658218.SAMN05216562_2345"/>
<evidence type="ECO:0000313" key="2">
    <source>
        <dbReference type="EMBL" id="SEA21955.1"/>
    </source>
</evidence>
<feature type="chain" id="PRO_5011433612" description="Lipoprotein" evidence="1">
    <location>
        <begin position="25"/>
        <end position="194"/>
    </location>
</feature>
<dbReference type="Proteomes" id="UP000198658">
    <property type="component" value="Unassembled WGS sequence"/>
</dbReference>
<evidence type="ECO:0000256" key="1">
    <source>
        <dbReference type="SAM" id="SignalP"/>
    </source>
</evidence>
<dbReference type="AlphaFoldDB" id="A0A1H3ZE92"/>
<dbReference type="OrthoDB" id="5296954at2"/>
<dbReference type="Pfam" id="PF12915">
    <property type="entry name" value="DUF3833"/>
    <property type="match status" value="1"/>
</dbReference>
<evidence type="ECO:0000313" key="3">
    <source>
        <dbReference type="Proteomes" id="UP000198658"/>
    </source>
</evidence>
<dbReference type="RefSeq" id="WP_091388414.1">
    <property type="nucleotide sequence ID" value="NZ_FNQO01000002.1"/>
</dbReference>
<proteinExistence type="predicted"/>
<keyword evidence="3" id="KW-1185">Reference proteome</keyword>
<gene>
    <name evidence="2" type="ORF">SAMN05216562_2345</name>
</gene>
<dbReference type="InterPro" id="IPR024409">
    <property type="entry name" value="DUF3833"/>
</dbReference>
<dbReference type="PROSITE" id="PS51257">
    <property type="entry name" value="PROKAR_LIPOPROTEIN"/>
    <property type="match status" value="1"/>
</dbReference>
<sequence>MSPSIVRRLMLPALSLLLIACGSAGIEHYRDKQPQLVPEAFFRGPLTAHGILKDRSGSVTRRFNAELSGSWDGGIGLLEERFVFDDGEVQLRNWQLIPIGTDSGAGVRGFIGRAEDVVGDAEVRVSGNAMFIRYVLEVAYGGDTIEVNVDDRMYLVSDRVIINESRLSKFGIPVGEIVLTIIRPPASPHHSAAN</sequence>
<feature type="signal peptide" evidence="1">
    <location>
        <begin position="1"/>
        <end position="24"/>
    </location>
</feature>
<organism evidence="2 3">
    <name type="scientific">Microbulbifer marinus</name>
    <dbReference type="NCBI Taxonomy" id="658218"/>
    <lineage>
        <taxon>Bacteria</taxon>
        <taxon>Pseudomonadati</taxon>
        <taxon>Pseudomonadota</taxon>
        <taxon>Gammaproteobacteria</taxon>
        <taxon>Cellvibrionales</taxon>
        <taxon>Microbulbiferaceae</taxon>
        <taxon>Microbulbifer</taxon>
    </lineage>
</organism>